<comment type="caution">
    <text evidence="3">The sequence shown here is derived from an EMBL/GenBank/DDBJ whole genome shotgun (WGS) entry which is preliminary data.</text>
</comment>
<dbReference type="PRINTS" id="PR00081">
    <property type="entry name" value="GDHRDH"/>
</dbReference>
<name>A0A844M1P7_9GAMM</name>
<evidence type="ECO:0000256" key="2">
    <source>
        <dbReference type="ARBA" id="ARBA00023002"/>
    </source>
</evidence>
<evidence type="ECO:0000313" key="3">
    <source>
        <dbReference type="EMBL" id="MUG32437.1"/>
    </source>
</evidence>
<dbReference type="OrthoDB" id="335726at2"/>
<organism evidence="3 4">
    <name type="scientific">Psychrobacter sanguinis</name>
    <dbReference type="NCBI Taxonomy" id="861445"/>
    <lineage>
        <taxon>Bacteria</taxon>
        <taxon>Pseudomonadati</taxon>
        <taxon>Pseudomonadota</taxon>
        <taxon>Gammaproteobacteria</taxon>
        <taxon>Moraxellales</taxon>
        <taxon>Moraxellaceae</taxon>
        <taxon>Psychrobacter</taxon>
    </lineage>
</organism>
<gene>
    <name evidence="3" type="ORF">GB996_06470</name>
</gene>
<evidence type="ECO:0000256" key="1">
    <source>
        <dbReference type="ARBA" id="ARBA00006484"/>
    </source>
</evidence>
<dbReference type="Pfam" id="PF00106">
    <property type="entry name" value="adh_short"/>
    <property type="match status" value="1"/>
</dbReference>
<dbReference type="GO" id="GO:0016491">
    <property type="term" value="F:oxidoreductase activity"/>
    <property type="evidence" value="ECO:0007669"/>
    <property type="project" value="UniProtKB-KW"/>
</dbReference>
<dbReference type="Gene3D" id="3.40.50.720">
    <property type="entry name" value="NAD(P)-binding Rossmann-like Domain"/>
    <property type="match status" value="1"/>
</dbReference>
<comment type="similarity">
    <text evidence="1">Belongs to the short-chain dehydrogenases/reductases (SDR) family.</text>
</comment>
<evidence type="ECO:0000313" key="4">
    <source>
        <dbReference type="Proteomes" id="UP000442109"/>
    </source>
</evidence>
<reference evidence="3 4" key="1">
    <citation type="journal article" date="2019" name="PLoS ONE">
        <title>Pup mortality in New Zealand sea lions (Phocarctos hookeri) at Enderby Island, Auckland Islands, 2013-18.</title>
        <authorList>
            <person name="Michael S.A."/>
            <person name="Hayman D.T.S."/>
            <person name="Gray R."/>
            <person name="Zhang J."/>
            <person name="Rogers L."/>
            <person name="Roe W.D."/>
        </authorList>
    </citation>
    <scope>NUCLEOTIDE SEQUENCE [LARGE SCALE GENOMIC DNA]</scope>
    <source>
        <strain evidence="3 4">SM868</strain>
    </source>
</reference>
<keyword evidence="4" id="KW-1185">Reference proteome</keyword>
<dbReference type="PROSITE" id="PS00061">
    <property type="entry name" value="ADH_SHORT"/>
    <property type="match status" value="1"/>
</dbReference>
<dbReference type="AlphaFoldDB" id="A0A844M1P7"/>
<dbReference type="InterPro" id="IPR036291">
    <property type="entry name" value="NAD(P)-bd_dom_sf"/>
</dbReference>
<dbReference type="EMBL" id="WFKQ01000004">
    <property type="protein sequence ID" value="MUG32437.1"/>
    <property type="molecule type" value="Genomic_DNA"/>
</dbReference>
<dbReference type="InterPro" id="IPR020904">
    <property type="entry name" value="Sc_DH/Rdtase_CS"/>
</dbReference>
<sequence>MSTRILITGATSGMGYQLAVDYLQAGHVVYAAGRNQEALNKLGRLGAVSICVDLTDYHQVMQAFGDIDALDIVICCAGVCHYIDITPETSVSEPSGCNFGFDGQKIMHTINTNLSTLVFTLEAVLPALTKAQGRVVALGSASAYVPFARAEGYGSSKAAIHYLMQTLQISLKPLGVNVSLAIPGFVETPMTDHNNFVMPFLQTPKQASLAIRQGIKNHQQIIAFPKQLTVPLKTLGILPNSVWQFVSSKLYANR</sequence>
<protein>
    <submittedName>
        <fullName evidence="3">SDR family NAD(P)-dependent oxidoreductase</fullName>
    </submittedName>
</protein>
<dbReference type="PANTHER" id="PTHR43391:SF94">
    <property type="entry name" value="OXIDOREDUCTASE-RELATED"/>
    <property type="match status" value="1"/>
</dbReference>
<accession>A0A844M1P7</accession>
<dbReference type="Proteomes" id="UP000442109">
    <property type="component" value="Unassembled WGS sequence"/>
</dbReference>
<keyword evidence="2" id="KW-0560">Oxidoreductase</keyword>
<dbReference type="PANTHER" id="PTHR43391">
    <property type="entry name" value="RETINOL DEHYDROGENASE-RELATED"/>
    <property type="match status" value="1"/>
</dbReference>
<dbReference type="SUPFAM" id="SSF51735">
    <property type="entry name" value="NAD(P)-binding Rossmann-fold domains"/>
    <property type="match status" value="1"/>
</dbReference>
<dbReference type="InterPro" id="IPR002347">
    <property type="entry name" value="SDR_fam"/>
</dbReference>
<proteinExistence type="inferred from homology"/>
<dbReference type="RefSeq" id="WP_155587177.1">
    <property type="nucleotide sequence ID" value="NZ_WFKQ01000004.1"/>
</dbReference>